<evidence type="ECO:0000256" key="1">
    <source>
        <dbReference type="ARBA" id="ARBA00004141"/>
    </source>
</evidence>
<keyword evidence="3 5" id="KW-1133">Transmembrane helix</keyword>
<dbReference type="Proteomes" id="UP000263900">
    <property type="component" value="Chromosome"/>
</dbReference>
<evidence type="ECO:0000256" key="5">
    <source>
        <dbReference type="SAM" id="Phobius"/>
    </source>
</evidence>
<comment type="subcellular location">
    <subcellularLocation>
        <location evidence="1">Membrane</location>
        <topology evidence="1">Multi-pass membrane protein</topology>
    </subcellularLocation>
</comment>
<dbReference type="InterPro" id="IPR032808">
    <property type="entry name" value="DoxX"/>
</dbReference>
<dbReference type="EMBL" id="CP032157">
    <property type="protein sequence ID" value="AXY74616.1"/>
    <property type="molecule type" value="Genomic_DNA"/>
</dbReference>
<proteinExistence type="predicted"/>
<accession>A0A3B7MNR7</accession>
<feature type="transmembrane region" description="Helical" evidence="5">
    <location>
        <begin position="6"/>
        <end position="28"/>
    </location>
</feature>
<keyword evidence="2 5" id="KW-0812">Transmembrane</keyword>
<keyword evidence="4 5" id="KW-0472">Membrane</keyword>
<dbReference type="InterPro" id="IPR016944">
    <property type="entry name" value="UCP030066"/>
</dbReference>
<dbReference type="GO" id="GO:0016020">
    <property type="term" value="C:membrane"/>
    <property type="evidence" value="ECO:0007669"/>
    <property type="project" value="UniProtKB-SubCell"/>
</dbReference>
<evidence type="ECO:0000313" key="7">
    <source>
        <dbReference type="Proteomes" id="UP000263900"/>
    </source>
</evidence>
<dbReference type="KEGG" id="pseg:D3H65_11765"/>
<reference evidence="6 7" key="1">
    <citation type="submission" date="2018-09" db="EMBL/GenBank/DDBJ databases">
        <title>Genome sequencing of strain 6GH32-13.</title>
        <authorList>
            <person name="Weon H.-Y."/>
            <person name="Heo J."/>
            <person name="Kwon S.-W."/>
        </authorList>
    </citation>
    <scope>NUCLEOTIDE SEQUENCE [LARGE SCALE GENOMIC DNA]</scope>
    <source>
        <strain evidence="6 7">5GH32-13</strain>
    </source>
</reference>
<sequence>MRYVKISYWATTALVSLMMVYSSIVYFIDSDLKQAFLHLGLPDYFRIELSIAKLLGVALLLLPVYGWLKEWAYAGFFIVFISAIIAHTASGDPLMVRMMPLIFLFLLLISYFCYRLLHYSPPADV</sequence>
<gene>
    <name evidence="6" type="ORF">D3H65_11765</name>
</gene>
<evidence type="ECO:0000256" key="4">
    <source>
        <dbReference type="ARBA" id="ARBA00023136"/>
    </source>
</evidence>
<evidence type="ECO:0000313" key="6">
    <source>
        <dbReference type="EMBL" id="AXY74616.1"/>
    </source>
</evidence>
<organism evidence="6 7">
    <name type="scientific">Paraflavitalea soli</name>
    <dbReference type="NCBI Taxonomy" id="2315862"/>
    <lineage>
        <taxon>Bacteria</taxon>
        <taxon>Pseudomonadati</taxon>
        <taxon>Bacteroidota</taxon>
        <taxon>Chitinophagia</taxon>
        <taxon>Chitinophagales</taxon>
        <taxon>Chitinophagaceae</taxon>
        <taxon>Paraflavitalea</taxon>
    </lineage>
</organism>
<dbReference type="RefSeq" id="WP_119050501.1">
    <property type="nucleotide sequence ID" value="NZ_CP032157.1"/>
</dbReference>
<feature type="transmembrane region" description="Helical" evidence="5">
    <location>
        <begin position="101"/>
        <end position="117"/>
    </location>
</feature>
<dbReference type="PIRSF" id="PIRSF030066">
    <property type="entry name" value="UCP030066"/>
    <property type="match status" value="1"/>
</dbReference>
<keyword evidence="7" id="KW-1185">Reference proteome</keyword>
<dbReference type="AlphaFoldDB" id="A0A3B7MNR7"/>
<dbReference type="Pfam" id="PF13564">
    <property type="entry name" value="DoxX_2"/>
    <property type="match status" value="1"/>
</dbReference>
<dbReference type="OrthoDB" id="7960583at2"/>
<evidence type="ECO:0000256" key="3">
    <source>
        <dbReference type="ARBA" id="ARBA00022989"/>
    </source>
</evidence>
<name>A0A3B7MNR7_9BACT</name>
<feature type="transmembrane region" description="Helical" evidence="5">
    <location>
        <begin position="71"/>
        <end position="89"/>
    </location>
</feature>
<protein>
    <submittedName>
        <fullName evidence="6">DoxX family protein</fullName>
    </submittedName>
</protein>
<feature type="transmembrane region" description="Helical" evidence="5">
    <location>
        <begin position="49"/>
        <end position="65"/>
    </location>
</feature>
<evidence type="ECO:0000256" key="2">
    <source>
        <dbReference type="ARBA" id="ARBA00022692"/>
    </source>
</evidence>